<keyword evidence="5" id="KW-0378">Hydrolase</keyword>
<dbReference type="RefSeq" id="WP_133994372.1">
    <property type="nucleotide sequence ID" value="NZ_SODV01000001.1"/>
</dbReference>
<dbReference type="GO" id="GO:0004560">
    <property type="term" value="F:alpha-L-fucosidase activity"/>
    <property type="evidence" value="ECO:0007669"/>
    <property type="project" value="InterPro"/>
</dbReference>
<dbReference type="InterPro" id="IPR016286">
    <property type="entry name" value="FUC_metazoa-typ"/>
</dbReference>
<dbReference type="AlphaFoldDB" id="A0A4R8DTS5"/>
<evidence type="ECO:0000256" key="4">
    <source>
        <dbReference type="ARBA" id="ARBA00022729"/>
    </source>
</evidence>
<protein>
    <recommendedName>
        <fullName evidence="3">alpha-L-fucosidase</fullName>
        <ecNumber evidence="3">3.2.1.51</ecNumber>
    </recommendedName>
</protein>
<evidence type="ECO:0000256" key="1">
    <source>
        <dbReference type="ARBA" id="ARBA00004071"/>
    </source>
</evidence>
<dbReference type="InterPro" id="IPR017853">
    <property type="entry name" value="GH"/>
</dbReference>
<evidence type="ECO:0000259" key="9">
    <source>
        <dbReference type="Pfam" id="PF01120"/>
    </source>
</evidence>
<evidence type="ECO:0000256" key="8">
    <source>
        <dbReference type="SAM" id="SignalP"/>
    </source>
</evidence>
<dbReference type="Proteomes" id="UP000294498">
    <property type="component" value="Unassembled WGS sequence"/>
</dbReference>
<keyword evidence="6" id="KW-0326">Glycosidase</keyword>
<dbReference type="OrthoDB" id="107551at2"/>
<sequence>MRKIAVLLLFVASAAHAQYTPAPENLAARRWFDSARFGMFIHWGAFSVLGDGEWVMNNRNIKVQDYQRLQQIFNPTAFDAHAWVSIAKAAGMQYITLITRHHDGFSDWDTKASDWKITNTPWGKDAVKMIADECHKQGIKLFVYYSLLDWTRSDYPYETGRTGKGTGRTAKSDYAHYLQFMKDQLTELLTNYGEIAGVWFDGYWDQTAPEGAADRTPRIDWKLDEIYALIHKLQPQALIGNNHHLSPFPGEDFQMFEQDLPGENKSGLDFQPISRLPLESCVTMNDSWGFNITDEHYKSPKELITLLVRAAGYGANLLLNIGPLPNGVIQPEFQERLQGMGDWLKTYGGTIYGTRGGFLRPQDWGAVTQKGNHVFVHLLHVSGDTLSLPFPYKVRSAKAFASGAPVTYSVKDGRLLLRTEALDLQALDAVVDVEIRAN</sequence>
<name>A0A4R8DTS5_9BACT</name>
<evidence type="ECO:0000256" key="2">
    <source>
        <dbReference type="ARBA" id="ARBA00007951"/>
    </source>
</evidence>
<dbReference type="Pfam" id="PF01120">
    <property type="entry name" value="Alpha_L_fucos"/>
    <property type="match status" value="1"/>
</dbReference>
<dbReference type="SMART" id="SM00812">
    <property type="entry name" value="Alpha_L_fucos"/>
    <property type="match status" value="1"/>
</dbReference>
<dbReference type="SUPFAM" id="SSF51445">
    <property type="entry name" value="(Trans)glycosidases"/>
    <property type="match status" value="1"/>
</dbReference>
<comment type="similarity">
    <text evidence="2">Belongs to the glycosyl hydrolase 29 family.</text>
</comment>
<organism evidence="10 11">
    <name type="scientific">Dinghuibacter silviterrae</name>
    <dbReference type="NCBI Taxonomy" id="1539049"/>
    <lineage>
        <taxon>Bacteria</taxon>
        <taxon>Pseudomonadati</taxon>
        <taxon>Bacteroidota</taxon>
        <taxon>Chitinophagia</taxon>
        <taxon>Chitinophagales</taxon>
        <taxon>Chitinophagaceae</taxon>
        <taxon>Dinghuibacter</taxon>
    </lineage>
</organism>
<dbReference type="PIRSF" id="PIRSF001092">
    <property type="entry name" value="Alpha-L-fucosidase"/>
    <property type="match status" value="1"/>
</dbReference>
<evidence type="ECO:0000256" key="3">
    <source>
        <dbReference type="ARBA" id="ARBA00012662"/>
    </source>
</evidence>
<evidence type="ECO:0000256" key="7">
    <source>
        <dbReference type="PIRSR" id="PIRSR001092-1"/>
    </source>
</evidence>
<dbReference type="EC" id="3.2.1.51" evidence="3"/>
<feature type="signal peptide" evidence="8">
    <location>
        <begin position="1"/>
        <end position="17"/>
    </location>
</feature>
<dbReference type="PANTHER" id="PTHR10030">
    <property type="entry name" value="ALPHA-L-FUCOSIDASE"/>
    <property type="match status" value="1"/>
</dbReference>
<dbReference type="InterPro" id="IPR057739">
    <property type="entry name" value="Glyco_hydro_29_N"/>
</dbReference>
<dbReference type="InterPro" id="IPR000933">
    <property type="entry name" value="Glyco_hydro_29"/>
</dbReference>
<evidence type="ECO:0000256" key="6">
    <source>
        <dbReference type="ARBA" id="ARBA00023295"/>
    </source>
</evidence>
<reference evidence="10 11" key="1">
    <citation type="submission" date="2019-03" db="EMBL/GenBank/DDBJ databases">
        <title>Genomic Encyclopedia of Type Strains, Phase IV (KMG-IV): sequencing the most valuable type-strain genomes for metagenomic binning, comparative biology and taxonomic classification.</title>
        <authorList>
            <person name="Goeker M."/>
        </authorList>
    </citation>
    <scope>NUCLEOTIDE SEQUENCE [LARGE SCALE GENOMIC DNA]</scope>
    <source>
        <strain evidence="10 11">DSM 100059</strain>
    </source>
</reference>
<dbReference type="GO" id="GO:0005764">
    <property type="term" value="C:lysosome"/>
    <property type="evidence" value="ECO:0007669"/>
    <property type="project" value="TreeGrafter"/>
</dbReference>
<dbReference type="PRINTS" id="PR00741">
    <property type="entry name" value="GLHYDRLASE29"/>
</dbReference>
<dbReference type="GO" id="GO:0016139">
    <property type="term" value="P:glycoside catabolic process"/>
    <property type="evidence" value="ECO:0007669"/>
    <property type="project" value="TreeGrafter"/>
</dbReference>
<dbReference type="PANTHER" id="PTHR10030:SF37">
    <property type="entry name" value="ALPHA-L-FUCOSIDASE-RELATED"/>
    <property type="match status" value="1"/>
</dbReference>
<evidence type="ECO:0000256" key="5">
    <source>
        <dbReference type="ARBA" id="ARBA00022801"/>
    </source>
</evidence>
<evidence type="ECO:0000313" key="10">
    <source>
        <dbReference type="EMBL" id="TDX01732.1"/>
    </source>
</evidence>
<dbReference type="EMBL" id="SODV01000001">
    <property type="protein sequence ID" value="TDX01732.1"/>
    <property type="molecule type" value="Genomic_DNA"/>
</dbReference>
<evidence type="ECO:0000313" key="11">
    <source>
        <dbReference type="Proteomes" id="UP000294498"/>
    </source>
</evidence>
<keyword evidence="11" id="KW-1185">Reference proteome</keyword>
<feature type="domain" description="Glycoside hydrolase family 29 N-terminal" evidence="9">
    <location>
        <begin position="12"/>
        <end position="348"/>
    </location>
</feature>
<keyword evidence="4 8" id="KW-0732">Signal</keyword>
<feature type="site" description="May be important for catalysis" evidence="7">
    <location>
        <position position="281"/>
    </location>
</feature>
<feature type="chain" id="PRO_5020441255" description="alpha-L-fucosidase" evidence="8">
    <location>
        <begin position="18"/>
        <end position="438"/>
    </location>
</feature>
<comment type="function">
    <text evidence="1">Alpha-L-fucosidase is responsible for hydrolyzing the alpha-1,6-linked fucose joined to the reducing-end N-acetylglucosamine of the carbohydrate moieties of glycoproteins.</text>
</comment>
<proteinExistence type="inferred from homology"/>
<accession>A0A4R8DTS5</accession>
<gene>
    <name evidence="10" type="ORF">EDB95_2774</name>
</gene>
<dbReference type="GO" id="GO:0006004">
    <property type="term" value="P:fucose metabolic process"/>
    <property type="evidence" value="ECO:0007669"/>
    <property type="project" value="InterPro"/>
</dbReference>
<dbReference type="Gene3D" id="3.20.20.80">
    <property type="entry name" value="Glycosidases"/>
    <property type="match status" value="1"/>
</dbReference>
<comment type="caution">
    <text evidence="10">The sequence shown here is derived from an EMBL/GenBank/DDBJ whole genome shotgun (WGS) entry which is preliminary data.</text>
</comment>